<feature type="domain" description="Cadherin" evidence="6">
    <location>
        <begin position="9"/>
        <end position="119"/>
    </location>
</feature>
<dbReference type="Pfam" id="PF00028">
    <property type="entry name" value="Cadherin"/>
    <property type="match status" value="1"/>
</dbReference>
<dbReference type="Proteomes" id="UP000694906">
    <property type="component" value="Unplaced"/>
</dbReference>
<evidence type="ECO:0000256" key="5">
    <source>
        <dbReference type="PROSITE-ProRule" id="PRU00043"/>
    </source>
</evidence>
<dbReference type="SUPFAM" id="SSF49313">
    <property type="entry name" value="Cadherin-like"/>
    <property type="match status" value="1"/>
</dbReference>
<dbReference type="GO" id="GO:0005509">
    <property type="term" value="F:calcium ion binding"/>
    <property type="evidence" value="ECO:0007669"/>
    <property type="project" value="UniProtKB-UniRule"/>
</dbReference>
<dbReference type="GO" id="GO:0007156">
    <property type="term" value="P:homophilic cell adhesion via plasma membrane adhesion molecules"/>
    <property type="evidence" value="ECO:0007669"/>
    <property type="project" value="InterPro"/>
</dbReference>
<evidence type="ECO:0000256" key="4">
    <source>
        <dbReference type="ARBA" id="ARBA00023136"/>
    </source>
</evidence>
<evidence type="ECO:0000313" key="7">
    <source>
        <dbReference type="Proteomes" id="UP000694906"/>
    </source>
</evidence>
<dbReference type="AlphaFoldDB" id="A0AAX6SMM8"/>
<sequence length="120" mass="13561">MTFVQLLEKFKKTALEIDEDYPLFQPIYRVTATDEDLGHGDRLTYTIETQLSGPRKGANSFGVDAINGVVSLGGEDTLDFDRGYHVFQLTLRATDTAGLFCQGMIIIKIRNINDERPRFE</sequence>
<gene>
    <name evidence="8" type="primary">LOC110348068</name>
</gene>
<dbReference type="CDD" id="cd11304">
    <property type="entry name" value="Cadherin_repeat"/>
    <property type="match status" value="1"/>
</dbReference>
<evidence type="ECO:0000256" key="1">
    <source>
        <dbReference type="ARBA" id="ARBA00004370"/>
    </source>
</evidence>
<evidence type="ECO:0000259" key="6">
    <source>
        <dbReference type="PROSITE" id="PS50268"/>
    </source>
</evidence>
<dbReference type="InterPro" id="IPR002126">
    <property type="entry name" value="Cadherin-like_dom"/>
</dbReference>
<dbReference type="GO" id="GO:0005886">
    <property type="term" value="C:plasma membrane"/>
    <property type="evidence" value="ECO:0007669"/>
    <property type="project" value="UniProtKB-SubCell"/>
</dbReference>
<dbReference type="Gene3D" id="2.60.40.60">
    <property type="entry name" value="Cadherins"/>
    <property type="match status" value="1"/>
</dbReference>
<evidence type="ECO:0000256" key="3">
    <source>
        <dbReference type="ARBA" id="ARBA00022989"/>
    </source>
</evidence>
<keyword evidence="3" id="KW-1133">Transmembrane helix</keyword>
<dbReference type="PANTHER" id="PTHR24026">
    <property type="entry name" value="FAT ATYPICAL CADHERIN-RELATED"/>
    <property type="match status" value="1"/>
</dbReference>
<keyword evidence="4" id="KW-0472">Membrane</keyword>
<evidence type="ECO:0000313" key="8">
    <source>
        <dbReference type="RefSeq" id="XP_021109700.1"/>
    </source>
</evidence>
<dbReference type="PRINTS" id="PR00205">
    <property type="entry name" value="CADHERIN"/>
</dbReference>
<dbReference type="GeneID" id="110348068"/>
<dbReference type="RefSeq" id="XP_021109700.1">
    <property type="nucleotide sequence ID" value="XM_021254041.1"/>
</dbReference>
<protein>
    <submittedName>
        <fullName evidence="8">Protocadherin gamma-A11-like</fullName>
    </submittedName>
</protein>
<reference evidence="8" key="1">
    <citation type="submission" date="2025-08" db="UniProtKB">
        <authorList>
            <consortium name="RefSeq"/>
        </authorList>
    </citation>
    <scope>IDENTIFICATION</scope>
</reference>
<evidence type="ECO:0000256" key="2">
    <source>
        <dbReference type="ARBA" id="ARBA00022692"/>
    </source>
</evidence>
<proteinExistence type="predicted"/>
<organism evidence="7 8">
    <name type="scientific">Heterocephalus glaber</name>
    <name type="common">Naked mole rat</name>
    <dbReference type="NCBI Taxonomy" id="10181"/>
    <lineage>
        <taxon>Eukaryota</taxon>
        <taxon>Metazoa</taxon>
        <taxon>Chordata</taxon>
        <taxon>Craniata</taxon>
        <taxon>Vertebrata</taxon>
        <taxon>Euteleostomi</taxon>
        <taxon>Mammalia</taxon>
        <taxon>Eutheria</taxon>
        <taxon>Euarchontoglires</taxon>
        <taxon>Glires</taxon>
        <taxon>Rodentia</taxon>
        <taxon>Hystricomorpha</taxon>
        <taxon>Bathyergidae</taxon>
        <taxon>Heterocephalus</taxon>
    </lineage>
</organism>
<keyword evidence="5" id="KW-0106">Calcium</keyword>
<keyword evidence="7" id="KW-1185">Reference proteome</keyword>
<accession>A0AAX6SMM8</accession>
<dbReference type="PROSITE" id="PS50268">
    <property type="entry name" value="CADHERIN_2"/>
    <property type="match status" value="1"/>
</dbReference>
<dbReference type="PANTHER" id="PTHR24026:SF126">
    <property type="entry name" value="PROTOCADHERIN FAT 4"/>
    <property type="match status" value="1"/>
</dbReference>
<name>A0AAX6SMM8_HETGA</name>
<dbReference type="InterPro" id="IPR015919">
    <property type="entry name" value="Cadherin-like_sf"/>
</dbReference>
<dbReference type="SMART" id="SM00112">
    <property type="entry name" value="CA"/>
    <property type="match status" value="1"/>
</dbReference>
<keyword evidence="2" id="KW-0812">Transmembrane</keyword>
<comment type="subcellular location">
    <subcellularLocation>
        <location evidence="1">Membrane</location>
    </subcellularLocation>
</comment>